<evidence type="ECO:0000313" key="1">
    <source>
        <dbReference type="EMBL" id="MEB3101006.1"/>
    </source>
</evidence>
<dbReference type="EMBL" id="JAYJLD010000005">
    <property type="protein sequence ID" value="MEB3101006.1"/>
    <property type="molecule type" value="Genomic_DNA"/>
</dbReference>
<protein>
    <submittedName>
        <fullName evidence="1">Uncharacterized protein</fullName>
    </submittedName>
</protein>
<reference evidence="1" key="1">
    <citation type="submission" date="2023-12" db="EMBL/GenBank/DDBJ databases">
        <title>Fervidustalea candida gen. nov., sp. nov., a novel member of the family Paenibacillaceae isolated from a geothermal area.</title>
        <authorList>
            <person name="Li W.-J."/>
            <person name="Jiao J.-Y."/>
            <person name="Chen Y."/>
        </authorList>
    </citation>
    <scope>NUCLEOTIDE SEQUENCE</scope>
    <source>
        <strain evidence="1">SYSU GA230002</strain>
    </source>
</reference>
<dbReference type="Proteomes" id="UP001310386">
    <property type="component" value="Unassembled WGS sequence"/>
</dbReference>
<accession>A0ABU5ZES6</accession>
<organism evidence="1 2">
    <name type="scientific">Ferviditalea candida</name>
    <dbReference type="NCBI Taxonomy" id="3108399"/>
    <lineage>
        <taxon>Bacteria</taxon>
        <taxon>Bacillati</taxon>
        <taxon>Bacillota</taxon>
        <taxon>Bacilli</taxon>
        <taxon>Bacillales</taxon>
        <taxon>Paenibacillaceae</taxon>
        <taxon>Ferviditalea</taxon>
    </lineage>
</organism>
<evidence type="ECO:0000313" key="2">
    <source>
        <dbReference type="Proteomes" id="UP001310386"/>
    </source>
</evidence>
<comment type="caution">
    <text evidence="1">The sequence shown here is derived from an EMBL/GenBank/DDBJ whole genome shotgun (WGS) entry which is preliminary data.</text>
</comment>
<sequence>MGTSPAGTSMSGWNQGMWLQLNHFFSYQESPFSTTYMSANGHWADYTSRIDNDRPVGIRFDWDPWVYYSYHFVTGTGYDSSTGTLYFGMLDPDGGQYNTGVHWVDWSSYQGQMNMGLIWYRGV</sequence>
<dbReference type="RefSeq" id="WP_371753122.1">
    <property type="nucleotide sequence ID" value="NZ_JAYJLD010000005.1"/>
</dbReference>
<proteinExistence type="predicted"/>
<gene>
    <name evidence="1" type="ORF">VF724_04950</name>
</gene>
<keyword evidence="2" id="KW-1185">Reference proteome</keyword>
<name>A0ABU5ZES6_9BACL</name>